<keyword evidence="2" id="KW-1133">Transmembrane helix</keyword>
<reference evidence="3" key="1">
    <citation type="journal article" date="2014" name="Int. J. Syst. Evol. Microbiol.">
        <title>Complete genome sequence of Corynebacterium casei LMG S-19264T (=DSM 44701T), isolated from a smear-ripened cheese.</title>
        <authorList>
            <consortium name="US DOE Joint Genome Institute (JGI-PGF)"/>
            <person name="Walter F."/>
            <person name="Albersmeier A."/>
            <person name="Kalinowski J."/>
            <person name="Ruckert C."/>
        </authorList>
    </citation>
    <scope>NUCLEOTIDE SEQUENCE</scope>
    <source>
        <strain evidence="3">CCM 7217</strain>
    </source>
</reference>
<gene>
    <name evidence="3" type="ORF">GCM10007209_22660</name>
</gene>
<evidence type="ECO:0000313" key="3">
    <source>
        <dbReference type="EMBL" id="GGC60035.1"/>
    </source>
</evidence>
<evidence type="ECO:0000256" key="2">
    <source>
        <dbReference type="SAM" id="Phobius"/>
    </source>
</evidence>
<evidence type="ECO:0000313" key="4">
    <source>
        <dbReference type="Proteomes" id="UP000646833"/>
    </source>
</evidence>
<name>A0A830E6V6_9EURY</name>
<reference evidence="3" key="2">
    <citation type="submission" date="2020-09" db="EMBL/GenBank/DDBJ databases">
        <authorList>
            <person name="Sun Q."/>
            <person name="Sedlacek I."/>
        </authorList>
    </citation>
    <scope>NUCLEOTIDE SEQUENCE</scope>
    <source>
        <strain evidence="3">CCM 7217</strain>
    </source>
</reference>
<keyword evidence="2" id="KW-0472">Membrane</keyword>
<dbReference type="Pfam" id="PF17231">
    <property type="entry name" value="DUF5305"/>
    <property type="match status" value="1"/>
</dbReference>
<evidence type="ECO:0000256" key="1">
    <source>
        <dbReference type="SAM" id="MobiDB-lite"/>
    </source>
</evidence>
<dbReference type="EMBL" id="BMCI01000004">
    <property type="protein sequence ID" value="GGC60035.1"/>
    <property type="molecule type" value="Genomic_DNA"/>
</dbReference>
<dbReference type="Proteomes" id="UP000646833">
    <property type="component" value="Unassembled WGS sequence"/>
</dbReference>
<keyword evidence="2" id="KW-0812">Transmembrane</keyword>
<accession>A0A830E6V6</accession>
<proteinExistence type="predicted"/>
<dbReference type="RefSeq" id="WP_188423930.1">
    <property type="nucleotide sequence ID" value="NZ_BMCI01000004.1"/>
</dbReference>
<sequence>MSETNLRRRAFLDKWQTVLIIGFVVLTVVGGWTTYTTHVSPPVQTQEAVVDSWTSSGDFSHTAIVTNSSTLYDNGTVLENRSVYFPHIIDDIGQTFTYRYRDAAEGDVDVEMNAFIRLNQTGRVEQGRIEYWSQTESLGEKRVTSLNPGESAQLRFPFDVNETARHAARVQDDLGTAPGRVEATIIVRTHVSGTVDGKRVDETIDYKLFGEYPGDKTFRITGETPPKQFDFVGTIETEPQRGLLRRVGSVALLAFGGLGLLSVAVGRLTRFPPLTASERDRLDSIEKRAANDEWISRGRIPETIRENPVIEVETLDGLVDVAVDSNSRVIEDDVCGGFHVVDGDIIYSHVPEQPHAGAGEDVDDADDDDTEEADSGP</sequence>
<dbReference type="InterPro" id="IPR035185">
    <property type="entry name" value="DUF5305"/>
</dbReference>
<feature type="region of interest" description="Disordered" evidence="1">
    <location>
        <begin position="351"/>
        <end position="377"/>
    </location>
</feature>
<feature type="compositionally biased region" description="Acidic residues" evidence="1">
    <location>
        <begin position="360"/>
        <end position="377"/>
    </location>
</feature>
<feature type="transmembrane region" description="Helical" evidence="2">
    <location>
        <begin position="15"/>
        <end position="35"/>
    </location>
</feature>
<dbReference type="AlphaFoldDB" id="A0A830E6V6"/>
<organism evidence="3 4">
    <name type="scientific">Haloferax sulfurifontis</name>
    <dbReference type="NCBI Taxonomy" id="255616"/>
    <lineage>
        <taxon>Archaea</taxon>
        <taxon>Methanobacteriati</taxon>
        <taxon>Methanobacteriota</taxon>
        <taxon>Stenosarchaea group</taxon>
        <taxon>Halobacteria</taxon>
        <taxon>Halobacteriales</taxon>
        <taxon>Haloferacaceae</taxon>
        <taxon>Haloferax</taxon>
    </lineage>
</organism>
<comment type="caution">
    <text evidence="3">The sequence shown here is derived from an EMBL/GenBank/DDBJ whole genome shotgun (WGS) entry which is preliminary data.</text>
</comment>
<evidence type="ECO:0008006" key="5">
    <source>
        <dbReference type="Google" id="ProtNLM"/>
    </source>
</evidence>
<protein>
    <recommendedName>
        <fullName evidence="5">DUF5305 domain-containing protein</fullName>
    </recommendedName>
</protein>